<evidence type="ECO:0000256" key="1">
    <source>
        <dbReference type="ARBA" id="ARBA00023015"/>
    </source>
</evidence>
<name>A0ABW9MCR4_9FIRM</name>
<protein>
    <submittedName>
        <fullName evidence="6">Crp/Fnr family transcriptional regulator</fullName>
    </submittedName>
</protein>
<evidence type="ECO:0000259" key="4">
    <source>
        <dbReference type="PROSITE" id="PS50042"/>
    </source>
</evidence>
<dbReference type="Pfam" id="PF13545">
    <property type="entry name" value="HTH_Crp_2"/>
    <property type="match status" value="1"/>
</dbReference>
<evidence type="ECO:0000256" key="2">
    <source>
        <dbReference type="ARBA" id="ARBA00023125"/>
    </source>
</evidence>
<dbReference type="InterPro" id="IPR018490">
    <property type="entry name" value="cNMP-bd_dom_sf"/>
</dbReference>
<accession>A0ABW9MCR4</accession>
<gene>
    <name evidence="6" type="ORF">ACCQ42_02365</name>
</gene>
<comment type="caution">
    <text evidence="6">The sequence shown here is derived from an EMBL/GenBank/DDBJ whole genome shotgun (WGS) entry which is preliminary data.</text>
</comment>
<organism evidence="6 7">
    <name type="scientific">Anaerococcus kampingae</name>
    <dbReference type="NCBI Taxonomy" id="3115614"/>
    <lineage>
        <taxon>Bacteria</taxon>
        <taxon>Bacillati</taxon>
        <taxon>Bacillota</taxon>
        <taxon>Tissierellia</taxon>
        <taxon>Tissierellales</taxon>
        <taxon>Peptoniphilaceae</taxon>
        <taxon>Anaerococcus</taxon>
    </lineage>
</organism>
<dbReference type="PROSITE" id="PS50042">
    <property type="entry name" value="CNMP_BINDING_3"/>
    <property type="match status" value="1"/>
</dbReference>
<dbReference type="PROSITE" id="PS51063">
    <property type="entry name" value="HTH_CRP_2"/>
    <property type="match status" value="1"/>
</dbReference>
<dbReference type="RefSeq" id="WP_410035246.1">
    <property type="nucleotide sequence ID" value="NZ_JBGMEF010000013.1"/>
</dbReference>
<dbReference type="InterPro" id="IPR012318">
    <property type="entry name" value="HTH_CRP"/>
</dbReference>
<evidence type="ECO:0000256" key="3">
    <source>
        <dbReference type="ARBA" id="ARBA00023163"/>
    </source>
</evidence>
<dbReference type="Proteomes" id="UP001637994">
    <property type="component" value="Unassembled WGS sequence"/>
</dbReference>
<dbReference type="SMART" id="SM00419">
    <property type="entry name" value="HTH_CRP"/>
    <property type="match status" value="1"/>
</dbReference>
<dbReference type="InterPro" id="IPR000595">
    <property type="entry name" value="cNMP-bd_dom"/>
</dbReference>
<evidence type="ECO:0000313" key="7">
    <source>
        <dbReference type="Proteomes" id="UP001637994"/>
    </source>
</evidence>
<dbReference type="SUPFAM" id="SSF46785">
    <property type="entry name" value="Winged helix' DNA-binding domain"/>
    <property type="match status" value="1"/>
</dbReference>
<keyword evidence="3" id="KW-0804">Transcription</keyword>
<reference evidence="6 7" key="1">
    <citation type="journal article" date="2025" name="Anaerobe">
        <title>Description of Anaerococcus kampingiae sp. nov., Anaerococcus groningensis sp. nov., Anaerococcus martiniensis sp. nov., and Anaerococcus cruorum sp. nov., isolated from human clinical specimens.</title>
        <authorList>
            <person name="Boiten K.E."/>
            <person name="Meijer J."/>
            <person name="van Wezel E.M."/>
            <person name="Veloo A.C.M."/>
        </authorList>
    </citation>
    <scope>NUCLEOTIDE SEQUENCE [LARGE SCALE GENOMIC DNA]</scope>
    <source>
        <strain evidence="6 7">ENR0874</strain>
    </source>
</reference>
<dbReference type="InterPro" id="IPR014710">
    <property type="entry name" value="RmlC-like_jellyroll"/>
</dbReference>
<feature type="domain" description="Cyclic nucleotide-binding" evidence="4">
    <location>
        <begin position="8"/>
        <end position="88"/>
    </location>
</feature>
<keyword evidence="7" id="KW-1185">Reference proteome</keyword>
<keyword evidence="1" id="KW-0805">Transcription regulation</keyword>
<feature type="domain" description="HTH crp-type" evidence="5">
    <location>
        <begin position="144"/>
        <end position="209"/>
    </location>
</feature>
<dbReference type="SUPFAM" id="SSF51206">
    <property type="entry name" value="cAMP-binding domain-like"/>
    <property type="match status" value="1"/>
</dbReference>
<dbReference type="EMBL" id="JBGMEF010000013">
    <property type="protein sequence ID" value="MFO3666616.1"/>
    <property type="molecule type" value="Genomic_DNA"/>
</dbReference>
<dbReference type="InterPro" id="IPR036390">
    <property type="entry name" value="WH_DNA-bd_sf"/>
</dbReference>
<dbReference type="Pfam" id="PF00027">
    <property type="entry name" value="cNMP_binding"/>
    <property type="match status" value="1"/>
</dbReference>
<keyword evidence="2" id="KW-0238">DNA-binding</keyword>
<dbReference type="CDD" id="cd00038">
    <property type="entry name" value="CAP_ED"/>
    <property type="match status" value="1"/>
</dbReference>
<evidence type="ECO:0000259" key="5">
    <source>
        <dbReference type="PROSITE" id="PS51063"/>
    </source>
</evidence>
<evidence type="ECO:0000313" key="6">
    <source>
        <dbReference type="EMBL" id="MFO3666616.1"/>
    </source>
</evidence>
<sequence length="214" mass="24759">MNLKEISIFKNLSDEEIKEMTANTQIIEKTYTKDAYVFRIGDRSGDLFFLKEGALSVYQIDSNGKRYIFQKFDKPVLFGEVYAYLNEPFDFDAVCDKDSKILIIKDFKGLFERSNNQKFLKSYITFLSKKCLALSKKNQITSQMSLRQKIAKYFLEIEEDGKINLNMNREALADFLTTTRPSLSRELSKMADDDLLSINGSKIAINKEKLTEIL</sequence>
<proteinExistence type="predicted"/>
<dbReference type="Gene3D" id="2.60.120.10">
    <property type="entry name" value="Jelly Rolls"/>
    <property type="match status" value="1"/>
</dbReference>